<evidence type="ECO:0000313" key="2">
    <source>
        <dbReference type="Proteomes" id="UP001062846"/>
    </source>
</evidence>
<dbReference type="EMBL" id="CM046390">
    <property type="protein sequence ID" value="KAI8564270.1"/>
    <property type="molecule type" value="Genomic_DNA"/>
</dbReference>
<reference evidence="1" key="1">
    <citation type="submission" date="2022-02" db="EMBL/GenBank/DDBJ databases">
        <title>Plant Genome Project.</title>
        <authorList>
            <person name="Zhang R.-G."/>
        </authorList>
    </citation>
    <scope>NUCLEOTIDE SEQUENCE</scope>
    <source>
        <strain evidence="1">AT1</strain>
    </source>
</reference>
<name>A0ACC0PFQ6_RHOML</name>
<dbReference type="Proteomes" id="UP001062846">
    <property type="component" value="Chromosome 3"/>
</dbReference>
<protein>
    <submittedName>
        <fullName evidence="1">Uncharacterized protein</fullName>
    </submittedName>
</protein>
<sequence>MYQKGPNQTIDDRLVGVTCDKTMVAMFKMHKDNNSDVIDIYIHNPMMEHNKPSGEEVSTLTKVGLIVQTNDLIDLHDFDDIVDLDDIVNLNECIIPTGPFEGDDDSDKDWKIGDETDDESDGDSDDGTGDDTDDFSDFADSSKDEDEEKEVEQEFAIMTVNEEGECSDKSDDDQGFPEFNKQMAKMKRVDKKAHEWMLKEEKEVWAKAYYSSRSKVNRMDNNVIIKTHKVLPEDYVNDCYTTDAFVRTYSYRINPIPDKSLWPQTECDPIMPPPLRSTIARPKKARRKGEDEPNNPYKKAKFGGGAQPAGKPKSSGRRTIGRGSGAVSRGSETVDRGRGSGTGRGRGRGTGRGSGGGIESGSASAASVSVATGKRKAVDQPQQNQVFDLVLQLSTIH</sequence>
<gene>
    <name evidence="1" type="ORF">RHMOL_Rhmol03G0168400</name>
</gene>
<proteinExistence type="predicted"/>
<accession>A0ACC0PFQ6</accession>
<evidence type="ECO:0000313" key="1">
    <source>
        <dbReference type="EMBL" id="KAI8564270.1"/>
    </source>
</evidence>
<organism evidence="1 2">
    <name type="scientific">Rhododendron molle</name>
    <name type="common">Chinese azalea</name>
    <name type="synonym">Azalea mollis</name>
    <dbReference type="NCBI Taxonomy" id="49168"/>
    <lineage>
        <taxon>Eukaryota</taxon>
        <taxon>Viridiplantae</taxon>
        <taxon>Streptophyta</taxon>
        <taxon>Embryophyta</taxon>
        <taxon>Tracheophyta</taxon>
        <taxon>Spermatophyta</taxon>
        <taxon>Magnoliopsida</taxon>
        <taxon>eudicotyledons</taxon>
        <taxon>Gunneridae</taxon>
        <taxon>Pentapetalae</taxon>
        <taxon>asterids</taxon>
        <taxon>Ericales</taxon>
        <taxon>Ericaceae</taxon>
        <taxon>Ericoideae</taxon>
        <taxon>Rhodoreae</taxon>
        <taxon>Rhododendron</taxon>
    </lineage>
</organism>
<comment type="caution">
    <text evidence="1">The sequence shown here is derived from an EMBL/GenBank/DDBJ whole genome shotgun (WGS) entry which is preliminary data.</text>
</comment>
<keyword evidence="2" id="KW-1185">Reference proteome</keyword>